<sequence length="206" mass="22510">MLREDNTGAELILPRAAQWELPPASRRGRRTKLTLSRRRLLDGIGQPGEQNGQAVARPPHIRLVAARSVPSESVSSSTYAVSTRQPASEPATTSTTCDSEDSWAAGARQRRQKRDDEGQTTAVTRKYRSRLPGIPTWPGRDVTLPHNRLRLLRSCSAGPGDGGPSTKREADDWMESAEWTGGINPLLAPDEAAVLFCEGHLQSYST</sequence>
<evidence type="ECO:0000313" key="3">
    <source>
        <dbReference type="Proteomes" id="UP000244005"/>
    </source>
</evidence>
<feature type="compositionally biased region" description="Polar residues" evidence="1">
    <location>
        <begin position="83"/>
        <end position="97"/>
    </location>
</feature>
<accession>A0A2R6X406</accession>
<name>A0A2R6X406_MARPO</name>
<evidence type="ECO:0000313" key="2">
    <source>
        <dbReference type="EMBL" id="PTQ40837.1"/>
    </source>
</evidence>
<proteinExistence type="predicted"/>
<reference evidence="3" key="1">
    <citation type="journal article" date="2017" name="Cell">
        <title>Insights into land plant evolution garnered from the Marchantia polymorpha genome.</title>
        <authorList>
            <person name="Bowman J.L."/>
            <person name="Kohchi T."/>
            <person name="Yamato K.T."/>
            <person name="Jenkins J."/>
            <person name="Shu S."/>
            <person name="Ishizaki K."/>
            <person name="Yamaoka S."/>
            <person name="Nishihama R."/>
            <person name="Nakamura Y."/>
            <person name="Berger F."/>
            <person name="Adam C."/>
            <person name="Aki S.S."/>
            <person name="Althoff F."/>
            <person name="Araki T."/>
            <person name="Arteaga-Vazquez M.A."/>
            <person name="Balasubrmanian S."/>
            <person name="Barry K."/>
            <person name="Bauer D."/>
            <person name="Boehm C.R."/>
            <person name="Briginshaw L."/>
            <person name="Caballero-Perez J."/>
            <person name="Catarino B."/>
            <person name="Chen F."/>
            <person name="Chiyoda S."/>
            <person name="Chovatia M."/>
            <person name="Davies K.M."/>
            <person name="Delmans M."/>
            <person name="Demura T."/>
            <person name="Dierschke T."/>
            <person name="Dolan L."/>
            <person name="Dorantes-Acosta A.E."/>
            <person name="Eklund D.M."/>
            <person name="Florent S.N."/>
            <person name="Flores-Sandoval E."/>
            <person name="Fujiyama A."/>
            <person name="Fukuzawa H."/>
            <person name="Galik B."/>
            <person name="Grimanelli D."/>
            <person name="Grimwood J."/>
            <person name="Grossniklaus U."/>
            <person name="Hamada T."/>
            <person name="Haseloff J."/>
            <person name="Hetherington A.J."/>
            <person name="Higo A."/>
            <person name="Hirakawa Y."/>
            <person name="Hundley H.N."/>
            <person name="Ikeda Y."/>
            <person name="Inoue K."/>
            <person name="Inoue S.I."/>
            <person name="Ishida S."/>
            <person name="Jia Q."/>
            <person name="Kakita M."/>
            <person name="Kanazawa T."/>
            <person name="Kawai Y."/>
            <person name="Kawashima T."/>
            <person name="Kennedy M."/>
            <person name="Kinose K."/>
            <person name="Kinoshita T."/>
            <person name="Kohara Y."/>
            <person name="Koide E."/>
            <person name="Komatsu K."/>
            <person name="Kopischke S."/>
            <person name="Kubo M."/>
            <person name="Kyozuka J."/>
            <person name="Lagercrantz U."/>
            <person name="Lin S.S."/>
            <person name="Lindquist E."/>
            <person name="Lipzen A.M."/>
            <person name="Lu C.W."/>
            <person name="De Luna E."/>
            <person name="Martienssen R.A."/>
            <person name="Minamino N."/>
            <person name="Mizutani M."/>
            <person name="Mizutani M."/>
            <person name="Mochizuki N."/>
            <person name="Monte I."/>
            <person name="Mosher R."/>
            <person name="Nagasaki H."/>
            <person name="Nakagami H."/>
            <person name="Naramoto S."/>
            <person name="Nishitani K."/>
            <person name="Ohtani M."/>
            <person name="Okamoto T."/>
            <person name="Okumura M."/>
            <person name="Phillips J."/>
            <person name="Pollak B."/>
            <person name="Reinders A."/>
            <person name="Rovekamp M."/>
            <person name="Sano R."/>
            <person name="Sawa S."/>
            <person name="Schmid M.W."/>
            <person name="Shirakawa M."/>
            <person name="Solano R."/>
            <person name="Spunde A."/>
            <person name="Suetsugu N."/>
            <person name="Sugano S."/>
            <person name="Sugiyama A."/>
            <person name="Sun R."/>
            <person name="Suzuki Y."/>
            <person name="Takenaka M."/>
            <person name="Takezawa D."/>
            <person name="Tomogane H."/>
            <person name="Tsuzuki M."/>
            <person name="Ueda T."/>
            <person name="Umeda M."/>
            <person name="Ward J.M."/>
            <person name="Watanabe Y."/>
            <person name="Yazaki K."/>
            <person name="Yokoyama R."/>
            <person name="Yoshitake Y."/>
            <person name="Yotsui I."/>
            <person name="Zachgo S."/>
            <person name="Schmutz J."/>
        </authorList>
    </citation>
    <scope>NUCLEOTIDE SEQUENCE [LARGE SCALE GENOMIC DNA]</scope>
    <source>
        <strain evidence="3">Tak-1</strain>
    </source>
</reference>
<dbReference type="AlphaFoldDB" id="A0A2R6X406"/>
<dbReference type="Gramene" id="Mp3g11740.1">
    <property type="protein sequence ID" value="Mp3g11740.1.cds"/>
    <property type="gene ID" value="Mp3g11740"/>
</dbReference>
<organism evidence="2 3">
    <name type="scientific">Marchantia polymorpha</name>
    <name type="common">Common liverwort</name>
    <name type="synonym">Marchantia aquatica</name>
    <dbReference type="NCBI Taxonomy" id="3197"/>
    <lineage>
        <taxon>Eukaryota</taxon>
        <taxon>Viridiplantae</taxon>
        <taxon>Streptophyta</taxon>
        <taxon>Embryophyta</taxon>
        <taxon>Marchantiophyta</taxon>
        <taxon>Marchantiopsida</taxon>
        <taxon>Marchantiidae</taxon>
        <taxon>Marchantiales</taxon>
        <taxon>Marchantiaceae</taxon>
        <taxon>Marchantia</taxon>
    </lineage>
</organism>
<gene>
    <name evidence="2" type="ORF">MARPO_0037s0023</name>
</gene>
<protein>
    <submittedName>
        <fullName evidence="2">Uncharacterized protein</fullName>
    </submittedName>
</protein>
<dbReference type="EMBL" id="KZ772709">
    <property type="protein sequence ID" value="PTQ40837.1"/>
    <property type="molecule type" value="Genomic_DNA"/>
</dbReference>
<feature type="region of interest" description="Disordered" evidence="1">
    <location>
        <begin position="67"/>
        <end position="120"/>
    </location>
</feature>
<dbReference type="Proteomes" id="UP000244005">
    <property type="component" value="Unassembled WGS sequence"/>
</dbReference>
<feature type="compositionally biased region" description="Low complexity" evidence="1">
    <location>
        <begin position="67"/>
        <end position="82"/>
    </location>
</feature>
<evidence type="ECO:0000256" key="1">
    <source>
        <dbReference type="SAM" id="MobiDB-lite"/>
    </source>
</evidence>
<keyword evidence="3" id="KW-1185">Reference proteome</keyword>